<dbReference type="EMBL" id="BMNK01000002">
    <property type="protein sequence ID" value="GGP02879.1"/>
    <property type="molecule type" value="Genomic_DNA"/>
</dbReference>
<protein>
    <recommendedName>
        <fullName evidence="4">Protein-L-isoaspartate O-methyltransferase</fullName>
        <ecNumber evidence="3">2.1.1.77</ecNumber>
    </recommendedName>
    <alternativeName>
        <fullName evidence="11">L-isoaspartyl protein carboxyl methyltransferase</fullName>
    </alternativeName>
    <alternativeName>
        <fullName evidence="9">Protein L-isoaspartyl methyltransferase</fullName>
    </alternativeName>
    <alternativeName>
        <fullName evidence="10">Protein-beta-aspartate methyltransferase</fullName>
    </alternativeName>
</protein>
<evidence type="ECO:0000256" key="4">
    <source>
        <dbReference type="ARBA" id="ARBA00013346"/>
    </source>
</evidence>
<dbReference type="GO" id="GO:0004719">
    <property type="term" value="F:protein-L-isoaspartate (D-aspartate) O-methyltransferase activity"/>
    <property type="evidence" value="ECO:0007669"/>
    <property type="project" value="UniProtKB-EC"/>
</dbReference>
<dbReference type="EC" id="2.1.1.77" evidence="3"/>
<name>A0A918E466_9ACTN</name>
<dbReference type="GO" id="GO:0032259">
    <property type="term" value="P:methylation"/>
    <property type="evidence" value="ECO:0007669"/>
    <property type="project" value="UniProtKB-KW"/>
</dbReference>
<comment type="similarity">
    <text evidence="2">Belongs to the methyltransferase superfamily. L-isoaspartyl/D-aspartyl protein methyltransferase family.</text>
</comment>
<dbReference type="PANTHER" id="PTHR11579:SF0">
    <property type="entry name" value="PROTEIN-L-ISOASPARTATE(D-ASPARTATE) O-METHYLTRANSFERASE"/>
    <property type="match status" value="1"/>
</dbReference>
<dbReference type="Proteomes" id="UP000660745">
    <property type="component" value="Unassembled WGS sequence"/>
</dbReference>
<comment type="caution">
    <text evidence="12">The sequence shown here is derived from an EMBL/GenBank/DDBJ whole genome shotgun (WGS) entry which is preliminary data.</text>
</comment>
<evidence type="ECO:0000256" key="6">
    <source>
        <dbReference type="ARBA" id="ARBA00022603"/>
    </source>
</evidence>
<comment type="subcellular location">
    <subcellularLocation>
        <location evidence="1">Cytoplasm</location>
    </subcellularLocation>
</comment>
<sequence>MTETAAGLRLELANTIGSADWRKALEIVPRERFLGDAIYLPHKGRDDLWVPMRCADTGEGEWLALVYANETWVTQVGGVMAEDASELVTGRPSSSSTLPGLVVRMLEAARIGESDKVLEIGTGTGYSTSLMCQRLGSDAVTSIEYDPVVAARARDAILKAGYTPTLVVGDGLYGYAENAEYDRLIATCSVRTIPLAWPQQVRDGGTITAPMRGWMGGVAFAHLTVAGDGAASGRFLKDDLSFMTARSHLPPPLPPLVRGVGDVRETRIDPSALDDQAALWVAQLAVPQAQCVWGENDTTFLIDVDSGSRAVVEPQSTGGWTVHQHGPVKLWDAVEDAVLLWREAGQPHQSTFGLTVTPERQRVWLGHPDGPSWNLPA</sequence>
<reference evidence="12" key="2">
    <citation type="submission" date="2020-09" db="EMBL/GenBank/DDBJ databases">
        <authorList>
            <person name="Sun Q."/>
            <person name="Zhou Y."/>
        </authorList>
    </citation>
    <scope>NUCLEOTIDE SEQUENCE</scope>
    <source>
        <strain evidence="12">CGMCC 4.7430</strain>
    </source>
</reference>
<evidence type="ECO:0000256" key="7">
    <source>
        <dbReference type="ARBA" id="ARBA00022679"/>
    </source>
</evidence>
<dbReference type="CDD" id="cd02440">
    <property type="entry name" value="AdoMet_MTases"/>
    <property type="match status" value="1"/>
</dbReference>
<evidence type="ECO:0000256" key="5">
    <source>
        <dbReference type="ARBA" id="ARBA00022490"/>
    </source>
</evidence>
<evidence type="ECO:0000313" key="13">
    <source>
        <dbReference type="Proteomes" id="UP000660745"/>
    </source>
</evidence>
<dbReference type="NCBIfam" id="TIGR04188">
    <property type="entry name" value="methyltr_grsp"/>
    <property type="match status" value="1"/>
</dbReference>
<evidence type="ECO:0000256" key="11">
    <source>
        <dbReference type="ARBA" id="ARBA00031350"/>
    </source>
</evidence>
<keyword evidence="13" id="KW-1185">Reference proteome</keyword>
<dbReference type="GO" id="GO:0005737">
    <property type="term" value="C:cytoplasm"/>
    <property type="evidence" value="ECO:0007669"/>
    <property type="project" value="UniProtKB-SubCell"/>
</dbReference>
<dbReference type="InterPro" id="IPR029063">
    <property type="entry name" value="SAM-dependent_MTases_sf"/>
</dbReference>
<reference evidence="12" key="1">
    <citation type="journal article" date="2014" name="Int. J. Syst. Evol. Microbiol.">
        <title>Complete genome sequence of Corynebacterium casei LMG S-19264T (=DSM 44701T), isolated from a smear-ripened cheese.</title>
        <authorList>
            <consortium name="US DOE Joint Genome Institute (JGI-PGF)"/>
            <person name="Walter F."/>
            <person name="Albersmeier A."/>
            <person name="Kalinowski J."/>
            <person name="Ruckert C."/>
        </authorList>
    </citation>
    <scope>NUCLEOTIDE SEQUENCE</scope>
    <source>
        <strain evidence="12">CGMCC 4.7430</strain>
    </source>
</reference>
<dbReference type="Gene3D" id="3.40.50.150">
    <property type="entry name" value="Vaccinia Virus protein VP39"/>
    <property type="match status" value="1"/>
</dbReference>
<accession>A0A918E466</accession>
<evidence type="ECO:0000256" key="9">
    <source>
        <dbReference type="ARBA" id="ARBA00030757"/>
    </source>
</evidence>
<evidence type="ECO:0000256" key="2">
    <source>
        <dbReference type="ARBA" id="ARBA00005369"/>
    </source>
</evidence>
<evidence type="ECO:0000313" key="12">
    <source>
        <dbReference type="EMBL" id="GGP02879.1"/>
    </source>
</evidence>
<keyword evidence="8" id="KW-0949">S-adenosyl-L-methionine</keyword>
<dbReference type="SUPFAM" id="SSF53335">
    <property type="entry name" value="S-adenosyl-L-methionine-dependent methyltransferases"/>
    <property type="match status" value="1"/>
</dbReference>
<dbReference type="InterPro" id="IPR000682">
    <property type="entry name" value="PCMT"/>
</dbReference>
<keyword evidence="6 12" id="KW-0489">Methyltransferase</keyword>
<organism evidence="12 13">
    <name type="scientific">Nonomuraea glycinis</name>
    <dbReference type="NCBI Taxonomy" id="2047744"/>
    <lineage>
        <taxon>Bacteria</taxon>
        <taxon>Bacillati</taxon>
        <taxon>Actinomycetota</taxon>
        <taxon>Actinomycetes</taxon>
        <taxon>Streptosporangiales</taxon>
        <taxon>Streptosporangiaceae</taxon>
        <taxon>Nonomuraea</taxon>
    </lineage>
</organism>
<evidence type="ECO:0000256" key="3">
    <source>
        <dbReference type="ARBA" id="ARBA00011890"/>
    </source>
</evidence>
<evidence type="ECO:0000256" key="10">
    <source>
        <dbReference type="ARBA" id="ARBA00031323"/>
    </source>
</evidence>
<keyword evidence="7" id="KW-0808">Transferase</keyword>
<evidence type="ECO:0000256" key="8">
    <source>
        <dbReference type="ARBA" id="ARBA00022691"/>
    </source>
</evidence>
<dbReference type="InterPro" id="IPR026448">
    <property type="entry name" value="Methyltr_grasp"/>
</dbReference>
<dbReference type="RefSeq" id="WP_189137457.1">
    <property type="nucleotide sequence ID" value="NZ_BMNK01000002.1"/>
</dbReference>
<dbReference type="AlphaFoldDB" id="A0A918E466"/>
<gene>
    <name evidence="12" type="ORF">GCM10012278_11860</name>
</gene>
<evidence type="ECO:0000256" key="1">
    <source>
        <dbReference type="ARBA" id="ARBA00004496"/>
    </source>
</evidence>
<keyword evidence="5" id="KW-0963">Cytoplasm</keyword>
<dbReference type="PANTHER" id="PTHR11579">
    <property type="entry name" value="PROTEIN-L-ISOASPARTATE O-METHYLTRANSFERASE"/>
    <property type="match status" value="1"/>
</dbReference>
<proteinExistence type="inferred from homology"/>
<dbReference type="Pfam" id="PF01135">
    <property type="entry name" value="PCMT"/>
    <property type="match status" value="1"/>
</dbReference>